<feature type="transmembrane region" description="Helical" evidence="15">
    <location>
        <begin position="531"/>
        <end position="552"/>
    </location>
</feature>
<dbReference type="InterPro" id="IPR001734">
    <property type="entry name" value="Na/solute_symporter"/>
</dbReference>
<keyword evidence="10 15" id="KW-0472">Membrane</keyword>
<dbReference type="EMBL" id="RHFK02000019">
    <property type="protein sequence ID" value="TWW59751.1"/>
    <property type="molecule type" value="Genomic_DNA"/>
</dbReference>
<evidence type="ECO:0000256" key="15">
    <source>
        <dbReference type="SAM" id="Phobius"/>
    </source>
</evidence>
<evidence type="ECO:0000256" key="8">
    <source>
        <dbReference type="ARBA" id="ARBA00023053"/>
    </source>
</evidence>
<evidence type="ECO:0000256" key="7">
    <source>
        <dbReference type="ARBA" id="ARBA00022989"/>
    </source>
</evidence>
<evidence type="ECO:0000256" key="6">
    <source>
        <dbReference type="ARBA" id="ARBA00022979"/>
    </source>
</evidence>
<evidence type="ECO:0000256" key="9">
    <source>
        <dbReference type="ARBA" id="ARBA00023065"/>
    </source>
</evidence>
<feature type="transmembrane region" description="Helical" evidence="15">
    <location>
        <begin position="496"/>
        <end position="519"/>
    </location>
</feature>
<keyword evidence="6" id="KW-0530">Neurotransmitter biosynthesis</keyword>
<evidence type="ECO:0000313" key="17">
    <source>
        <dbReference type="Proteomes" id="UP000324091"/>
    </source>
</evidence>
<feature type="compositionally biased region" description="Low complexity" evidence="14">
    <location>
        <begin position="155"/>
        <end position="166"/>
    </location>
</feature>
<feature type="region of interest" description="Disordered" evidence="14">
    <location>
        <begin position="617"/>
        <end position="657"/>
    </location>
</feature>
<evidence type="ECO:0000256" key="1">
    <source>
        <dbReference type="ARBA" id="ARBA00004141"/>
    </source>
</evidence>
<feature type="transmembrane region" description="Helical" evidence="15">
    <location>
        <begin position="6"/>
        <end position="26"/>
    </location>
</feature>
<dbReference type="AlphaFoldDB" id="A0A5C6N0F6"/>
<dbReference type="PANTHER" id="PTHR45897">
    <property type="entry name" value="HIGH-AFFINITY CHOLINE TRANSPORTER 1"/>
    <property type="match status" value="1"/>
</dbReference>
<keyword evidence="11" id="KW-0325">Glycoprotein</keyword>
<evidence type="ECO:0000256" key="10">
    <source>
        <dbReference type="ARBA" id="ARBA00023136"/>
    </source>
</evidence>
<feature type="compositionally biased region" description="Basic and acidic residues" evidence="14">
    <location>
        <begin position="625"/>
        <end position="647"/>
    </location>
</feature>
<dbReference type="GO" id="GO:0008292">
    <property type="term" value="P:acetylcholine biosynthetic process"/>
    <property type="evidence" value="ECO:0007669"/>
    <property type="project" value="TreeGrafter"/>
</dbReference>
<comment type="subcellular location">
    <subcellularLocation>
        <location evidence="1">Membrane</location>
        <topology evidence="1">Multi-pass membrane protein</topology>
    </subcellularLocation>
</comment>
<keyword evidence="7 15" id="KW-1133">Transmembrane helix</keyword>
<keyword evidence="8" id="KW-0915">Sodium</keyword>
<keyword evidence="12" id="KW-0739">Sodium transport</keyword>
<feature type="transmembrane region" description="Helical" evidence="15">
    <location>
        <begin position="572"/>
        <end position="593"/>
    </location>
</feature>
<comment type="similarity">
    <text evidence="2 13">Belongs to the sodium:solute symporter (SSF) (TC 2.A.21) family.</text>
</comment>
<feature type="transmembrane region" description="Helical" evidence="15">
    <location>
        <begin position="281"/>
        <end position="299"/>
    </location>
</feature>
<reference evidence="16 17" key="1">
    <citation type="submission" date="2019-04" db="EMBL/GenBank/DDBJ databases">
        <title>Chromosome genome assembly for Takifugu flavidus.</title>
        <authorList>
            <person name="Xiao S."/>
        </authorList>
    </citation>
    <scope>NUCLEOTIDE SEQUENCE [LARGE SCALE GENOMIC DNA]</scope>
    <source>
        <strain evidence="16">HTHZ2018</strain>
        <tissue evidence="16">Muscle</tissue>
    </source>
</reference>
<feature type="transmembrane region" description="Helical" evidence="15">
    <location>
        <begin position="51"/>
        <end position="71"/>
    </location>
</feature>
<evidence type="ECO:0000256" key="14">
    <source>
        <dbReference type="SAM" id="MobiDB-lite"/>
    </source>
</evidence>
<evidence type="ECO:0000256" key="13">
    <source>
        <dbReference type="RuleBase" id="RU362091"/>
    </source>
</evidence>
<evidence type="ECO:0000256" key="2">
    <source>
        <dbReference type="ARBA" id="ARBA00006434"/>
    </source>
</evidence>
<dbReference type="GO" id="GO:0005886">
    <property type="term" value="C:plasma membrane"/>
    <property type="evidence" value="ECO:0007669"/>
    <property type="project" value="TreeGrafter"/>
</dbReference>
<evidence type="ECO:0000313" key="16">
    <source>
        <dbReference type="EMBL" id="TWW59751.1"/>
    </source>
</evidence>
<feature type="transmembrane region" description="Helical" evidence="15">
    <location>
        <begin position="366"/>
        <end position="388"/>
    </location>
</feature>
<feature type="transmembrane region" description="Helical" evidence="15">
    <location>
        <begin position="83"/>
        <end position="100"/>
    </location>
</feature>
<keyword evidence="5" id="KW-0769">Symport</keyword>
<proteinExistence type="inferred from homology"/>
<keyword evidence="4 15" id="KW-0812">Transmembrane</keyword>
<protein>
    <submittedName>
        <fullName evidence="16">High affinity choline transporter 1 Hemicholinium-3-sensitive choline transporter</fullName>
    </submittedName>
</protein>
<organism evidence="16 17">
    <name type="scientific">Takifugu flavidus</name>
    <name type="common">sansaifugu</name>
    <dbReference type="NCBI Taxonomy" id="433684"/>
    <lineage>
        <taxon>Eukaryota</taxon>
        <taxon>Metazoa</taxon>
        <taxon>Chordata</taxon>
        <taxon>Craniata</taxon>
        <taxon>Vertebrata</taxon>
        <taxon>Euteleostomi</taxon>
        <taxon>Actinopterygii</taxon>
        <taxon>Neopterygii</taxon>
        <taxon>Teleostei</taxon>
        <taxon>Neoteleostei</taxon>
        <taxon>Acanthomorphata</taxon>
        <taxon>Eupercaria</taxon>
        <taxon>Tetraodontiformes</taxon>
        <taxon>Tetradontoidea</taxon>
        <taxon>Tetraodontidae</taxon>
        <taxon>Takifugu</taxon>
    </lineage>
</organism>
<feature type="transmembrane region" description="Helical" evidence="15">
    <location>
        <begin position="471"/>
        <end position="490"/>
    </location>
</feature>
<sequence>MALNVPGVVAVVVFYILILGTGIWAARKSRKAERKSHGNQAEVVLLGDRSISLLVGIFTMTATWVGGGFILGVAEAVYTPKLGLLWALMPLQYSMAFIFGKTRQTLQQVQVLLFSEPGSQKRSAFPSGPAPRPPSQRHRWCRGAGLGVSPLDQNTGSSSPTRSSGSQGEAPEPLRGSAEVPLSQVPPPRGGLFFAKPMRERMYVTMMDPFQIKYGNLLSGALVLPSIMMDVLWVAATLLGLGATVSVILDLPFAYCVWISSAVAIVYTLLGGLYSVAYTDVIQLALTFFSLWLCVPFLLTSPFSVSILETAFNGTFQEPWVGTLELDDVWKWMDDFLMLGLGSVSFQCFHQRTLSASSSRTAQLTCFAAAFVVVILGIPPVLVGAVAASTDWNQTLYGSPSPAARGQNTFILPLTLQYVTPWFLSIVGIGAISAAVMSSADSALLSATSVFSSNIYKNILRKQASDWEMQWVIRVSVVVVGVLGTSITFYTNSTLLLWILGADISYTLIFPHLVAVLFFQVTNGYGAFVGYVIGLILRILLGENTIGLPVVLQLPGCTLQDGVHVQKAPVRTFSMLSTLLSILLFSWLTSLMFNHGLLPERWDTFNVIRGSPRSDVVPRSNVVPRSDDVPRSDVAHRSREAGGESERGLVLQPMLRT</sequence>
<gene>
    <name evidence="16" type="ORF">D4764_06G0012810</name>
</gene>
<evidence type="ECO:0000256" key="4">
    <source>
        <dbReference type="ARBA" id="ARBA00022692"/>
    </source>
</evidence>
<keyword evidence="3" id="KW-0813">Transport</keyword>
<dbReference type="GO" id="GO:0005307">
    <property type="term" value="F:choline:sodium symporter activity"/>
    <property type="evidence" value="ECO:0007669"/>
    <property type="project" value="TreeGrafter"/>
</dbReference>
<evidence type="ECO:0000256" key="3">
    <source>
        <dbReference type="ARBA" id="ARBA00022448"/>
    </source>
</evidence>
<dbReference type="PROSITE" id="PS50283">
    <property type="entry name" value="NA_SOLUT_SYMP_3"/>
    <property type="match status" value="1"/>
</dbReference>
<keyword evidence="17" id="KW-1185">Reference proteome</keyword>
<evidence type="ECO:0000256" key="12">
    <source>
        <dbReference type="ARBA" id="ARBA00023201"/>
    </source>
</evidence>
<comment type="caution">
    <text evidence="16">The sequence shown here is derived from an EMBL/GenBank/DDBJ whole genome shotgun (WGS) entry which is preliminary data.</text>
</comment>
<dbReference type="CDD" id="cd11474">
    <property type="entry name" value="SLC5sbd_CHT"/>
    <property type="match status" value="1"/>
</dbReference>
<evidence type="ECO:0000256" key="5">
    <source>
        <dbReference type="ARBA" id="ARBA00022847"/>
    </source>
</evidence>
<dbReference type="Pfam" id="PF00474">
    <property type="entry name" value="SSF"/>
    <property type="match status" value="1"/>
</dbReference>
<dbReference type="PANTHER" id="PTHR45897:SF5">
    <property type="entry name" value="HIGH AFFINITY CHOLINE TRANSPORTER 1"/>
    <property type="match status" value="1"/>
</dbReference>
<evidence type="ECO:0000256" key="11">
    <source>
        <dbReference type="ARBA" id="ARBA00023180"/>
    </source>
</evidence>
<feature type="transmembrane region" description="Helical" evidence="15">
    <location>
        <begin position="217"/>
        <end position="240"/>
    </location>
</feature>
<feature type="transmembrane region" description="Helical" evidence="15">
    <location>
        <begin position="252"/>
        <end position="274"/>
    </location>
</feature>
<dbReference type="Gene3D" id="1.20.1730.10">
    <property type="entry name" value="Sodium/glucose cotransporter"/>
    <property type="match status" value="1"/>
</dbReference>
<feature type="region of interest" description="Disordered" evidence="14">
    <location>
        <begin position="119"/>
        <end position="185"/>
    </location>
</feature>
<dbReference type="InterPro" id="IPR052244">
    <property type="entry name" value="Choline_transporter"/>
</dbReference>
<dbReference type="Proteomes" id="UP000324091">
    <property type="component" value="Chromosome 6"/>
</dbReference>
<dbReference type="InterPro" id="IPR038377">
    <property type="entry name" value="Na/Glc_symporter_sf"/>
</dbReference>
<name>A0A5C6N0F6_9TELE</name>
<keyword evidence="9" id="KW-0406">Ion transport</keyword>
<accession>A0A5C6N0F6</accession>